<proteinExistence type="inferred from homology"/>
<dbReference type="SUPFAM" id="SSF101690">
    <property type="entry name" value="PAZ domain"/>
    <property type="match status" value="1"/>
</dbReference>
<feature type="domain" description="Piwi" evidence="3">
    <location>
        <begin position="330"/>
        <end position="576"/>
    </location>
</feature>
<dbReference type="SMART" id="SM00950">
    <property type="entry name" value="Piwi"/>
    <property type="match status" value="1"/>
</dbReference>
<dbReference type="InterPro" id="IPR036085">
    <property type="entry name" value="PAZ_dom_sf"/>
</dbReference>
<keyword evidence="5" id="KW-1185">Reference proteome</keyword>
<dbReference type="SMART" id="SM00949">
    <property type="entry name" value="PAZ"/>
    <property type="match status" value="1"/>
</dbReference>
<dbReference type="Gene3D" id="3.40.50.2300">
    <property type="match status" value="1"/>
</dbReference>
<evidence type="ECO:0000313" key="5">
    <source>
        <dbReference type="Proteomes" id="UP000316621"/>
    </source>
</evidence>
<dbReference type="InterPro" id="IPR036397">
    <property type="entry name" value="RNaseH_sf"/>
</dbReference>
<accession>A0A4Y7L4Q7</accession>
<evidence type="ECO:0000259" key="2">
    <source>
        <dbReference type="PROSITE" id="PS50821"/>
    </source>
</evidence>
<dbReference type="OMA" id="TEICHYK"/>
<dbReference type="AlphaFoldDB" id="A0A4Y7L4Q7"/>
<feature type="domain" description="PAZ" evidence="2">
    <location>
        <begin position="65"/>
        <end position="166"/>
    </location>
</feature>
<dbReference type="EMBL" id="CM010723">
    <property type="protein sequence ID" value="RZC79165.1"/>
    <property type="molecule type" value="Genomic_DNA"/>
</dbReference>
<dbReference type="PANTHER" id="PTHR22891">
    <property type="entry name" value="EUKARYOTIC TRANSLATION INITIATION FACTOR 2C"/>
    <property type="match status" value="1"/>
</dbReference>
<dbReference type="Gene3D" id="2.170.260.10">
    <property type="entry name" value="paz domain"/>
    <property type="match status" value="1"/>
</dbReference>
<dbReference type="CDD" id="cd02846">
    <property type="entry name" value="PAZ_argonaute_like"/>
    <property type="match status" value="1"/>
</dbReference>
<dbReference type="InterPro" id="IPR003100">
    <property type="entry name" value="PAZ_dom"/>
</dbReference>
<dbReference type="InterPro" id="IPR003165">
    <property type="entry name" value="Piwi"/>
</dbReference>
<reference evidence="4 5" key="1">
    <citation type="journal article" date="2018" name="Science">
        <title>The opium poppy genome and morphinan production.</title>
        <authorList>
            <person name="Guo L."/>
            <person name="Winzer T."/>
            <person name="Yang X."/>
            <person name="Li Y."/>
            <person name="Ning Z."/>
            <person name="He Z."/>
            <person name="Teodor R."/>
            <person name="Lu Y."/>
            <person name="Bowser T.A."/>
            <person name="Graham I.A."/>
            <person name="Ye K."/>
        </authorList>
    </citation>
    <scope>NUCLEOTIDE SEQUENCE [LARGE SCALE GENOMIC DNA]</scope>
    <source>
        <strain evidence="5">cv. HN1</strain>
        <tissue evidence="4">Leaves</tissue>
    </source>
</reference>
<dbReference type="PROSITE" id="PS50821">
    <property type="entry name" value="PAZ"/>
    <property type="match status" value="1"/>
</dbReference>
<dbReference type="Gene3D" id="3.30.420.10">
    <property type="entry name" value="Ribonuclease H-like superfamily/Ribonuclease H"/>
    <property type="match status" value="1"/>
</dbReference>
<name>A0A4Y7L4Q7_PAPSO</name>
<dbReference type="PROSITE" id="PS50822">
    <property type="entry name" value="PIWI"/>
    <property type="match status" value="1"/>
</dbReference>
<dbReference type="SUPFAM" id="SSF53098">
    <property type="entry name" value="Ribonuclease H-like"/>
    <property type="match status" value="1"/>
</dbReference>
<dbReference type="STRING" id="3469.A0A4Y7L4Q7"/>
<sequence>MDWYIKQNIGKTRDLVGNMFYSEGGTPCPNGLIFRKSHFQSIRATQMGLSMNSDVSGSFFYPTIKVSEFVFKFFMNESLTTLNITKIEEVFKDVKVVFQFGTGKRYRILSVTETSPPHTCVHGVSVADYFKSKFNIDLDYPNLPCLLFGDRKHPTYVPMELCVFSTNQRCLAADFKILKQYLPRTPKTRLKAIRELVDSEDFQNTSNPFGIYTSSHLVRVKARVIPPPPLKYAGAEVVTPYKNGKWSVNFNTKMLKSLIVDCWAIANFSDVKLRDVERFIPKLADFCESLGMNFAKVPIMKKTCLAPEGIATTLRNISSSAEKNNEKLKLILVILPDKPGAYGEVKRVCEIELGIVSQCLRPDNLLSNKFEIVQHLALKINAKLGGTNHTLSDFPSSWGMDVPTIIFGADVSHPLGKSTSYPSIAAVVGSLDWPCVSQYGSLVVSQESRKEIITDLQEMVVQHLHVFYESCGQWPMKILFYRDGIGESQFAQVLADEVVAIEKACFAIKEGYRPAITFIIIQKRHHTRLFPCGANDLRNISPGTVVDSDICHPTEFDFYLCSHFGDVGVDRFIIMC</sequence>
<dbReference type="Pfam" id="PF08699">
    <property type="entry name" value="ArgoL1"/>
    <property type="match status" value="1"/>
</dbReference>
<gene>
    <name evidence="4" type="ORF">C5167_003552</name>
</gene>
<dbReference type="Pfam" id="PF02170">
    <property type="entry name" value="PAZ"/>
    <property type="match status" value="1"/>
</dbReference>
<comment type="similarity">
    <text evidence="1">Belongs to the argonaute family. Ago subfamily.</text>
</comment>
<evidence type="ECO:0000256" key="1">
    <source>
        <dbReference type="ARBA" id="ARBA00008201"/>
    </source>
</evidence>
<evidence type="ECO:0000313" key="4">
    <source>
        <dbReference type="EMBL" id="RZC79165.1"/>
    </source>
</evidence>
<evidence type="ECO:0000259" key="3">
    <source>
        <dbReference type="PROSITE" id="PS50822"/>
    </source>
</evidence>
<dbReference type="InterPro" id="IPR012337">
    <property type="entry name" value="RNaseH-like_sf"/>
</dbReference>
<protein>
    <recommendedName>
        <fullName evidence="6">Piwi domain-containing protein</fullName>
    </recommendedName>
</protein>
<evidence type="ECO:0008006" key="6">
    <source>
        <dbReference type="Google" id="ProtNLM"/>
    </source>
</evidence>
<dbReference type="InterPro" id="IPR014811">
    <property type="entry name" value="ArgoL1"/>
</dbReference>
<dbReference type="GO" id="GO:0003723">
    <property type="term" value="F:RNA binding"/>
    <property type="evidence" value="ECO:0007669"/>
    <property type="project" value="InterPro"/>
</dbReference>
<dbReference type="Proteomes" id="UP000316621">
    <property type="component" value="Chromosome 9"/>
</dbReference>
<organism evidence="4 5">
    <name type="scientific">Papaver somniferum</name>
    <name type="common">Opium poppy</name>
    <dbReference type="NCBI Taxonomy" id="3469"/>
    <lineage>
        <taxon>Eukaryota</taxon>
        <taxon>Viridiplantae</taxon>
        <taxon>Streptophyta</taxon>
        <taxon>Embryophyta</taxon>
        <taxon>Tracheophyta</taxon>
        <taxon>Spermatophyta</taxon>
        <taxon>Magnoliopsida</taxon>
        <taxon>Ranunculales</taxon>
        <taxon>Papaveraceae</taxon>
        <taxon>Papaveroideae</taxon>
        <taxon>Papaver</taxon>
    </lineage>
</organism>
<dbReference type="Pfam" id="PF02171">
    <property type="entry name" value="Piwi"/>
    <property type="match status" value="1"/>
</dbReference>
<dbReference type="Gramene" id="RZC79165">
    <property type="protein sequence ID" value="RZC79165"/>
    <property type="gene ID" value="C5167_003552"/>
</dbReference>